<proteinExistence type="predicted"/>
<sequence length="84" mass="9130">MPANLAGIPVMGVPFGISPIDGYPIGLQLMIQYGEAIGERLSDNNNDSCKQKAFTYYQHAVLHVKAIISMTEDDNALTPEGFCK</sequence>
<feature type="non-terminal residue" evidence="1">
    <location>
        <position position="84"/>
    </location>
</feature>
<comment type="caution">
    <text evidence="1">The sequence shown here is derived from an EMBL/GenBank/DDBJ whole genome shotgun (WGS) entry which is preliminary data.</text>
</comment>
<evidence type="ECO:0000313" key="1">
    <source>
        <dbReference type="EMBL" id="CAG8603129.1"/>
    </source>
</evidence>
<accession>A0ACA9MQY4</accession>
<gene>
    <name evidence="1" type="ORF">SPELUC_LOCUS7205</name>
</gene>
<protein>
    <submittedName>
        <fullName evidence="1">14721_t:CDS:1</fullName>
    </submittedName>
</protein>
<evidence type="ECO:0000313" key="2">
    <source>
        <dbReference type="Proteomes" id="UP000789366"/>
    </source>
</evidence>
<name>A0ACA9MQY4_9GLOM</name>
<reference evidence="1" key="1">
    <citation type="submission" date="2021-06" db="EMBL/GenBank/DDBJ databases">
        <authorList>
            <person name="Kallberg Y."/>
            <person name="Tangrot J."/>
            <person name="Rosling A."/>
        </authorList>
    </citation>
    <scope>NUCLEOTIDE SEQUENCE</scope>
    <source>
        <strain evidence="1">28 12/20/2015</strain>
    </source>
</reference>
<dbReference type="EMBL" id="CAJVPW010009257">
    <property type="protein sequence ID" value="CAG8603129.1"/>
    <property type="molecule type" value="Genomic_DNA"/>
</dbReference>
<organism evidence="1 2">
    <name type="scientific">Cetraspora pellucida</name>
    <dbReference type="NCBI Taxonomy" id="1433469"/>
    <lineage>
        <taxon>Eukaryota</taxon>
        <taxon>Fungi</taxon>
        <taxon>Fungi incertae sedis</taxon>
        <taxon>Mucoromycota</taxon>
        <taxon>Glomeromycotina</taxon>
        <taxon>Glomeromycetes</taxon>
        <taxon>Diversisporales</taxon>
        <taxon>Gigasporaceae</taxon>
        <taxon>Cetraspora</taxon>
    </lineage>
</organism>
<keyword evidence="2" id="KW-1185">Reference proteome</keyword>
<dbReference type="Proteomes" id="UP000789366">
    <property type="component" value="Unassembled WGS sequence"/>
</dbReference>